<keyword evidence="2" id="KW-1185">Reference proteome</keyword>
<sequence>MNTGNMSSKEIIKDLLLRLPDEVSLHQIAQEIEFIAAVRQGVAELDRGESVTVEQLEKELPSWIMR</sequence>
<dbReference type="AlphaFoldDB" id="A0A2S6H559"/>
<accession>A0A2S6H559</accession>
<evidence type="ECO:0000313" key="1">
    <source>
        <dbReference type="EMBL" id="PPK72622.1"/>
    </source>
</evidence>
<gene>
    <name evidence="1" type="ORF">B0F88_10355</name>
</gene>
<dbReference type="RefSeq" id="WP_104422723.1">
    <property type="nucleotide sequence ID" value="NZ_PTIY01000003.1"/>
</dbReference>
<protein>
    <submittedName>
        <fullName evidence="1">Uncharacterized protein</fullName>
    </submittedName>
</protein>
<organism evidence="1 2">
    <name type="scientific">Methylobacter tundripaludum</name>
    <dbReference type="NCBI Taxonomy" id="173365"/>
    <lineage>
        <taxon>Bacteria</taxon>
        <taxon>Pseudomonadati</taxon>
        <taxon>Pseudomonadota</taxon>
        <taxon>Gammaproteobacteria</taxon>
        <taxon>Methylococcales</taxon>
        <taxon>Methylococcaceae</taxon>
        <taxon>Methylobacter</taxon>
    </lineage>
</organism>
<dbReference type="OrthoDB" id="489097at2"/>
<evidence type="ECO:0000313" key="2">
    <source>
        <dbReference type="Proteomes" id="UP000238071"/>
    </source>
</evidence>
<reference evidence="1 2" key="1">
    <citation type="submission" date="2018-02" db="EMBL/GenBank/DDBJ databases">
        <title>Subsurface microbial communities from deep shales in Ohio and West Virginia, USA.</title>
        <authorList>
            <person name="Wrighton K."/>
        </authorList>
    </citation>
    <scope>NUCLEOTIDE SEQUENCE [LARGE SCALE GENOMIC DNA]</scope>
    <source>
        <strain evidence="1 2">OWC-G53F</strain>
    </source>
</reference>
<dbReference type="EMBL" id="PTIY01000003">
    <property type="protein sequence ID" value="PPK72622.1"/>
    <property type="molecule type" value="Genomic_DNA"/>
</dbReference>
<proteinExistence type="predicted"/>
<name>A0A2S6H559_9GAMM</name>
<comment type="caution">
    <text evidence="1">The sequence shown here is derived from an EMBL/GenBank/DDBJ whole genome shotgun (WGS) entry which is preliminary data.</text>
</comment>
<dbReference type="Proteomes" id="UP000238071">
    <property type="component" value="Unassembled WGS sequence"/>
</dbReference>